<evidence type="ECO:0000256" key="10">
    <source>
        <dbReference type="ARBA" id="ARBA00023004"/>
    </source>
</evidence>
<dbReference type="GO" id="GO:0004497">
    <property type="term" value="F:monooxygenase activity"/>
    <property type="evidence" value="ECO:0007669"/>
    <property type="project" value="UniProtKB-KW"/>
</dbReference>
<dbReference type="GO" id="GO:0005789">
    <property type="term" value="C:endoplasmic reticulum membrane"/>
    <property type="evidence" value="ECO:0007669"/>
    <property type="project" value="UniProtKB-SubCell"/>
</dbReference>
<evidence type="ECO:0000256" key="8">
    <source>
        <dbReference type="ARBA" id="ARBA00022848"/>
    </source>
</evidence>
<evidence type="ECO:0000256" key="7">
    <source>
        <dbReference type="ARBA" id="ARBA00022824"/>
    </source>
</evidence>
<evidence type="ECO:0000256" key="3">
    <source>
        <dbReference type="ARBA" id="ARBA00004406"/>
    </source>
</evidence>
<keyword evidence="9 14" id="KW-0560">Oxidoreductase</keyword>
<evidence type="ECO:0000256" key="9">
    <source>
        <dbReference type="ARBA" id="ARBA00023002"/>
    </source>
</evidence>
<comment type="subcellular location">
    <subcellularLocation>
        <location evidence="3">Endoplasmic reticulum membrane</location>
        <topology evidence="3">Peripheral membrane protein</topology>
    </subcellularLocation>
    <subcellularLocation>
        <location evidence="2">Microsome membrane</location>
        <topology evidence="2">Peripheral membrane protein</topology>
    </subcellularLocation>
</comment>
<dbReference type="GO" id="GO:0016705">
    <property type="term" value="F:oxidoreductase activity, acting on paired donors, with incorporation or reduction of molecular oxygen"/>
    <property type="evidence" value="ECO:0007669"/>
    <property type="project" value="InterPro"/>
</dbReference>
<protein>
    <recommendedName>
        <fullName evidence="17">Cytochrome P450</fullName>
    </recommendedName>
</protein>
<accession>A0A9P0EZB2</accession>
<evidence type="ECO:0000256" key="13">
    <source>
        <dbReference type="PIRSR" id="PIRSR602401-1"/>
    </source>
</evidence>
<keyword evidence="11 14" id="KW-0503">Monooxygenase</keyword>
<dbReference type="SUPFAM" id="SSF48264">
    <property type="entry name" value="Cytochrome P450"/>
    <property type="match status" value="1"/>
</dbReference>
<dbReference type="Pfam" id="PF00067">
    <property type="entry name" value="p450"/>
    <property type="match status" value="1"/>
</dbReference>
<dbReference type="Proteomes" id="UP001152759">
    <property type="component" value="Chromosome 1"/>
</dbReference>
<evidence type="ECO:0000256" key="12">
    <source>
        <dbReference type="ARBA" id="ARBA00023136"/>
    </source>
</evidence>
<gene>
    <name evidence="15" type="ORF">BEMITA_LOCUS1335</name>
</gene>
<evidence type="ECO:0008006" key="17">
    <source>
        <dbReference type="Google" id="ProtNLM"/>
    </source>
</evidence>
<dbReference type="PRINTS" id="PR00463">
    <property type="entry name" value="EP450I"/>
</dbReference>
<dbReference type="GO" id="GO:0020037">
    <property type="term" value="F:heme binding"/>
    <property type="evidence" value="ECO:0007669"/>
    <property type="project" value="InterPro"/>
</dbReference>
<dbReference type="CDD" id="cd11056">
    <property type="entry name" value="CYP6-like"/>
    <property type="match status" value="1"/>
</dbReference>
<sequence>MGNLVELLSSFVSPSLNSVLIVASVGLLAWYYLEDKVAYWSKRGVPNVPASKCIAQTLTFLAGRKTMNEIFKEQYQLLEGQKYGGTFQGLYPSILVRDPAMIKEWLVKSFSSFHDRAPEPDENVDKLAGNLFQLTGDRWRTVRHKMSPAFSSAKLKIMYETLKDCAEECNAHLEARCASKGETEIDIKDFVSNYTMDVIGACAMGIKCNAVRDPENCEMKKVVKEMFAVGWRSILFQLLEMIHPKLPELLRIVPRQPAVEQFLMTITKNAMEMKTKAGQSTRKDFLQILMNISSSESDVTRDSNEDLSVLEGGVVHEGPIFTENIIAGVVTSFLFAGLEPVSAITTFCLYELVRHPEMQERLFQEIQSARKESCGEIKYEDLKKLRYLDQVVNETFRKYPVASILARNCTENVQISGESVVVEKGVKVFISTYALHRDPTFFPDPDKFDPERFSEENVDKIIPGSYLPFGDGPRFCIAQRLALMDVKTMVITLVSGYTLHTCSKTVDHIEMDPKAFTLNPKGSVWLRLKKRI</sequence>
<dbReference type="EMBL" id="OU963862">
    <property type="protein sequence ID" value="CAH0381715.1"/>
    <property type="molecule type" value="Genomic_DNA"/>
</dbReference>
<feature type="binding site" description="axial binding residue" evidence="13">
    <location>
        <position position="476"/>
    </location>
    <ligand>
        <name>heme</name>
        <dbReference type="ChEBI" id="CHEBI:30413"/>
    </ligand>
    <ligandPart>
        <name>Fe</name>
        <dbReference type="ChEBI" id="CHEBI:18248"/>
    </ligandPart>
</feature>
<evidence type="ECO:0000256" key="4">
    <source>
        <dbReference type="ARBA" id="ARBA00010617"/>
    </source>
</evidence>
<dbReference type="PROSITE" id="PS00086">
    <property type="entry name" value="CYTOCHROME_P450"/>
    <property type="match status" value="1"/>
</dbReference>
<dbReference type="PANTHER" id="PTHR24292:SF54">
    <property type="entry name" value="CYP9F3-RELATED"/>
    <property type="match status" value="1"/>
</dbReference>
<dbReference type="Gene3D" id="1.10.630.10">
    <property type="entry name" value="Cytochrome P450"/>
    <property type="match status" value="1"/>
</dbReference>
<evidence type="ECO:0000256" key="14">
    <source>
        <dbReference type="RuleBase" id="RU000461"/>
    </source>
</evidence>
<keyword evidence="8" id="KW-0492">Microsome</keyword>
<keyword evidence="10 13" id="KW-0408">Iron</keyword>
<evidence type="ECO:0000256" key="2">
    <source>
        <dbReference type="ARBA" id="ARBA00004174"/>
    </source>
</evidence>
<evidence type="ECO:0000256" key="1">
    <source>
        <dbReference type="ARBA" id="ARBA00001971"/>
    </source>
</evidence>
<dbReference type="PRINTS" id="PR00385">
    <property type="entry name" value="P450"/>
</dbReference>
<dbReference type="PANTHER" id="PTHR24292">
    <property type="entry name" value="CYTOCHROME P450"/>
    <property type="match status" value="1"/>
</dbReference>
<name>A0A9P0EZB2_BEMTA</name>
<evidence type="ECO:0000256" key="5">
    <source>
        <dbReference type="ARBA" id="ARBA00022617"/>
    </source>
</evidence>
<evidence type="ECO:0000313" key="16">
    <source>
        <dbReference type="Proteomes" id="UP001152759"/>
    </source>
</evidence>
<keyword evidence="12" id="KW-0472">Membrane</keyword>
<keyword evidence="7" id="KW-0256">Endoplasmic reticulum</keyword>
<dbReference type="InterPro" id="IPR017972">
    <property type="entry name" value="Cyt_P450_CS"/>
</dbReference>
<dbReference type="AlphaFoldDB" id="A0A9P0EZB2"/>
<organism evidence="15 16">
    <name type="scientific">Bemisia tabaci</name>
    <name type="common">Sweetpotato whitefly</name>
    <name type="synonym">Aleurodes tabaci</name>
    <dbReference type="NCBI Taxonomy" id="7038"/>
    <lineage>
        <taxon>Eukaryota</taxon>
        <taxon>Metazoa</taxon>
        <taxon>Ecdysozoa</taxon>
        <taxon>Arthropoda</taxon>
        <taxon>Hexapoda</taxon>
        <taxon>Insecta</taxon>
        <taxon>Pterygota</taxon>
        <taxon>Neoptera</taxon>
        <taxon>Paraneoptera</taxon>
        <taxon>Hemiptera</taxon>
        <taxon>Sternorrhyncha</taxon>
        <taxon>Aleyrodoidea</taxon>
        <taxon>Aleyrodidae</taxon>
        <taxon>Aleyrodinae</taxon>
        <taxon>Bemisia</taxon>
    </lineage>
</organism>
<dbReference type="InterPro" id="IPR050476">
    <property type="entry name" value="Insect_CytP450_Detox"/>
</dbReference>
<reference evidence="15" key="1">
    <citation type="submission" date="2021-12" db="EMBL/GenBank/DDBJ databases">
        <authorList>
            <person name="King R."/>
        </authorList>
    </citation>
    <scope>NUCLEOTIDE SEQUENCE</scope>
</reference>
<dbReference type="InterPro" id="IPR002401">
    <property type="entry name" value="Cyt_P450_E_grp-I"/>
</dbReference>
<keyword evidence="16" id="KW-1185">Reference proteome</keyword>
<dbReference type="GO" id="GO:0005506">
    <property type="term" value="F:iron ion binding"/>
    <property type="evidence" value="ECO:0007669"/>
    <property type="project" value="InterPro"/>
</dbReference>
<proteinExistence type="inferred from homology"/>
<comment type="cofactor">
    <cofactor evidence="1 13">
        <name>heme</name>
        <dbReference type="ChEBI" id="CHEBI:30413"/>
    </cofactor>
</comment>
<evidence type="ECO:0000256" key="6">
    <source>
        <dbReference type="ARBA" id="ARBA00022723"/>
    </source>
</evidence>
<evidence type="ECO:0000256" key="11">
    <source>
        <dbReference type="ARBA" id="ARBA00023033"/>
    </source>
</evidence>
<keyword evidence="5 13" id="KW-0349">Heme</keyword>
<comment type="similarity">
    <text evidence="4 14">Belongs to the cytochrome P450 family.</text>
</comment>
<dbReference type="FunFam" id="1.10.630.10:FF:000042">
    <property type="entry name" value="Cytochrome P450"/>
    <property type="match status" value="1"/>
</dbReference>
<keyword evidence="6 13" id="KW-0479">Metal-binding</keyword>
<dbReference type="InterPro" id="IPR036396">
    <property type="entry name" value="Cyt_P450_sf"/>
</dbReference>
<dbReference type="InterPro" id="IPR001128">
    <property type="entry name" value="Cyt_P450"/>
</dbReference>
<evidence type="ECO:0000313" key="15">
    <source>
        <dbReference type="EMBL" id="CAH0381715.1"/>
    </source>
</evidence>